<feature type="transmembrane region" description="Helical" evidence="6">
    <location>
        <begin position="166"/>
        <end position="190"/>
    </location>
</feature>
<name>A0A2S0NGA2_9HYPH</name>
<dbReference type="Proteomes" id="UP000237889">
    <property type="component" value="Chromosome"/>
</dbReference>
<keyword evidence="8" id="KW-1185">Reference proteome</keyword>
<keyword evidence="5 6" id="KW-0472">Membrane</keyword>
<comment type="subcellular location">
    <subcellularLocation>
        <location evidence="1">Membrane</location>
        <topology evidence="1">Multi-pass membrane protein</topology>
    </subcellularLocation>
</comment>
<feature type="transmembrane region" description="Helical" evidence="6">
    <location>
        <begin position="324"/>
        <end position="355"/>
    </location>
</feature>
<keyword evidence="4 6" id="KW-1133">Transmembrane helix</keyword>
<organism evidence="7 8">
    <name type="scientific">Phreatobacter cathodiphilus</name>
    <dbReference type="NCBI Taxonomy" id="1868589"/>
    <lineage>
        <taxon>Bacteria</taxon>
        <taxon>Pseudomonadati</taxon>
        <taxon>Pseudomonadota</taxon>
        <taxon>Alphaproteobacteria</taxon>
        <taxon>Hyphomicrobiales</taxon>
        <taxon>Phreatobacteraceae</taxon>
        <taxon>Phreatobacter</taxon>
    </lineage>
</organism>
<reference evidence="7 8" key="1">
    <citation type="submission" date="2018-03" db="EMBL/GenBank/DDBJ databases">
        <title>Genome sequencing of Phreatobacter sp.</title>
        <authorList>
            <person name="Kim S.-J."/>
            <person name="Heo J."/>
            <person name="Kwon S.-W."/>
        </authorList>
    </citation>
    <scope>NUCLEOTIDE SEQUENCE [LARGE SCALE GENOMIC DNA]</scope>
    <source>
        <strain evidence="7 8">S-12</strain>
    </source>
</reference>
<feature type="transmembrane region" description="Helical" evidence="6">
    <location>
        <begin position="225"/>
        <end position="247"/>
    </location>
</feature>
<evidence type="ECO:0000256" key="2">
    <source>
        <dbReference type="ARBA" id="ARBA00009773"/>
    </source>
</evidence>
<gene>
    <name evidence="7" type="ORF">C6569_20235</name>
</gene>
<comment type="similarity">
    <text evidence="2">Belongs to the autoinducer-2 exporter (AI-2E) (TC 2.A.86) family.</text>
</comment>
<feature type="transmembrane region" description="Helical" evidence="6">
    <location>
        <begin position="59"/>
        <end position="79"/>
    </location>
</feature>
<evidence type="ECO:0000313" key="8">
    <source>
        <dbReference type="Proteomes" id="UP000237889"/>
    </source>
</evidence>
<dbReference type="PANTHER" id="PTHR21716:SF16">
    <property type="entry name" value="BLL1467 PROTEIN"/>
    <property type="match status" value="1"/>
</dbReference>
<evidence type="ECO:0000256" key="1">
    <source>
        <dbReference type="ARBA" id="ARBA00004141"/>
    </source>
</evidence>
<dbReference type="OrthoDB" id="9799225at2"/>
<dbReference type="EMBL" id="CP027668">
    <property type="protein sequence ID" value="AVO47185.1"/>
    <property type="molecule type" value="Genomic_DNA"/>
</dbReference>
<evidence type="ECO:0000313" key="7">
    <source>
        <dbReference type="EMBL" id="AVO47185.1"/>
    </source>
</evidence>
<evidence type="ECO:0000256" key="6">
    <source>
        <dbReference type="SAM" id="Phobius"/>
    </source>
</evidence>
<dbReference type="Pfam" id="PF01594">
    <property type="entry name" value="AI-2E_transport"/>
    <property type="match status" value="1"/>
</dbReference>
<dbReference type="KEGG" id="phr:C6569_20235"/>
<dbReference type="GO" id="GO:0016020">
    <property type="term" value="C:membrane"/>
    <property type="evidence" value="ECO:0007669"/>
    <property type="project" value="UniProtKB-SubCell"/>
</dbReference>
<evidence type="ECO:0000256" key="3">
    <source>
        <dbReference type="ARBA" id="ARBA00022692"/>
    </source>
</evidence>
<protein>
    <recommendedName>
        <fullName evidence="9">AI-2E family transporter</fullName>
    </recommendedName>
</protein>
<feature type="transmembrane region" description="Helical" evidence="6">
    <location>
        <begin position="34"/>
        <end position="53"/>
    </location>
</feature>
<dbReference type="AlphaFoldDB" id="A0A2S0NGA2"/>
<feature type="transmembrane region" description="Helical" evidence="6">
    <location>
        <begin position="86"/>
        <end position="109"/>
    </location>
</feature>
<evidence type="ECO:0000256" key="4">
    <source>
        <dbReference type="ARBA" id="ARBA00022989"/>
    </source>
</evidence>
<feature type="transmembrane region" description="Helical" evidence="6">
    <location>
        <begin position="253"/>
        <end position="276"/>
    </location>
</feature>
<evidence type="ECO:0008006" key="9">
    <source>
        <dbReference type="Google" id="ProtNLM"/>
    </source>
</evidence>
<feature type="transmembrane region" description="Helical" evidence="6">
    <location>
        <begin position="288"/>
        <end position="304"/>
    </location>
</feature>
<evidence type="ECO:0000256" key="5">
    <source>
        <dbReference type="ARBA" id="ARBA00023136"/>
    </source>
</evidence>
<dbReference type="GO" id="GO:0055085">
    <property type="term" value="P:transmembrane transport"/>
    <property type="evidence" value="ECO:0007669"/>
    <property type="project" value="TreeGrafter"/>
</dbReference>
<dbReference type="InterPro" id="IPR002549">
    <property type="entry name" value="AI-2E-like"/>
</dbReference>
<sequence length="403" mass="42760">MRSELLWFLPRHEEAPEPPTDDHDLFDIGDHDPVLRYATLGIFVIMATAALAIARPVALPVTAGIVFGLVLGPVSDALVRRGLPHAAAAAIVVLTGIVLLMGLFAILAAPVALGADQIPAIVDTLRAKFDGFFDMMRRLQGVPQGATAPVATETAAGASFTPLLNIAVTSSSAAGGMLIFVATIFFYLAARRHLKARVLRLCLGRDARQVAGSFFEEVEQRIGSYFAVVTVINLVVGVIATAIAWLAGFPYPLFWGALSFVLNYLAFIGPLILTALMLGAGVTTGDTAFAALWPVSVYALIHLVEGNVLTPSLVGRRLTVSPFLVFLSFVFWLWLWGPVGAILSTPLLLIGMVMVEVLSAYRHLNKPSEGGSDAATTTGTADETARLTMRDGAQPQSPVSITA</sequence>
<proteinExistence type="inferred from homology"/>
<dbReference type="RefSeq" id="WP_106750555.1">
    <property type="nucleotide sequence ID" value="NZ_CP027668.1"/>
</dbReference>
<dbReference type="PANTHER" id="PTHR21716">
    <property type="entry name" value="TRANSMEMBRANE PROTEIN"/>
    <property type="match status" value="1"/>
</dbReference>
<accession>A0A2S0NGA2</accession>
<keyword evidence="3 6" id="KW-0812">Transmembrane</keyword>